<keyword evidence="1" id="KW-0732">Signal</keyword>
<dbReference type="GeneID" id="36522836"/>
<organism evidence="2 3">
    <name type="scientific">Aspergillus candidus</name>
    <dbReference type="NCBI Taxonomy" id="41067"/>
    <lineage>
        <taxon>Eukaryota</taxon>
        <taxon>Fungi</taxon>
        <taxon>Dikarya</taxon>
        <taxon>Ascomycota</taxon>
        <taxon>Pezizomycotina</taxon>
        <taxon>Eurotiomycetes</taxon>
        <taxon>Eurotiomycetidae</taxon>
        <taxon>Eurotiales</taxon>
        <taxon>Aspergillaceae</taxon>
        <taxon>Aspergillus</taxon>
        <taxon>Aspergillus subgen. Circumdati</taxon>
    </lineage>
</organism>
<feature type="signal peptide" evidence="1">
    <location>
        <begin position="1"/>
        <end position="25"/>
    </location>
</feature>
<gene>
    <name evidence="2" type="ORF">BDW47DRAFT_121685</name>
</gene>
<name>A0A2I2FPM5_ASPCN</name>
<reference evidence="2 3" key="1">
    <citation type="submission" date="2017-12" db="EMBL/GenBank/DDBJ databases">
        <authorList>
            <consortium name="DOE Joint Genome Institute"/>
            <person name="Haridas S."/>
            <person name="Kjaerbolling I."/>
            <person name="Vesth T.C."/>
            <person name="Frisvad J.C."/>
            <person name="Nybo J.L."/>
            <person name="Theobald S."/>
            <person name="Kuo A."/>
            <person name="Bowyer P."/>
            <person name="Matsuda Y."/>
            <person name="Mondo S."/>
            <person name="Lyhne E.K."/>
            <person name="Kogle M.E."/>
            <person name="Clum A."/>
            <person name="Lipzen A."/>
            <person name="Salamov A."/>
            <person name="Ngan C.Y."/>
            <person name="Daum C."/>
            <person name="Chiniquy J."/>
            <person name="Barry K."/>
            <person name="LaButti K."/>
            <person name="Simmons B.A."/>
            <person name="Magnuson J.K."/>
            <person name="Mortensen U.H."/>
            <person name="Larsen T.O."/>
            <person name="Grigoriev I.V."/>
            <person name="Baker S.E."/>
            <person name="Andersen M.R."/>
            <person name="Nordberg H.P."/>
            <person name="Cantor M.N."/>
            <person name="Hua S.X."/>
        </authorList>
    </citation>
    <scope>NUCLEOTIDE SEQUENCE [LARGE SCALE GENOMIC DNA]</scope>
    <source>
        <strain evidence="2 3">CBS 102.13</strain>
    </source>
</reference>
<dbReference type="Proteomes" id="UP000234585">
    <property type="component" value="Unassembled WGS sequence"/>
</dbReference>
<proteinExistence type="predicted"/>
<evidence type="ECO:0000313" key="2">
    <source>
        <dbReference type="EMBL" id="PLB42584.1"/>
    </source>
</evidence>
<dbReference type="OrthoDB" id="4885366at2759"/>
<feature type="chain" id="PRO_5014126863" evidence="1">
    <location>
        <begin position="26"/>
        <end position="71"/>
    </location>
</feature>
<accession>A0A2I2FPM5</accession>
<keyword evidence="3" id="KW-1185">Reference proteome</keyword>
<sequence length="71" mass="7707">MKLTPQSLHFFIPLLLAALPLQTHAICADGECSGAEGVIYANNCHYIATGSLQGYCHGGWLSGYNIVHYRV</sequence>
<protein>
    <submittedName>
        <fullName evidence="2">Uncharacterized protein</fullName>
    </submittedName>
</protein>
<dbReference type="AlphaFoldDB" id="A0A2I2FPM5"/>
<evidence type="ECO:0000256" key="1">
    <source>
        <dbReference type="SAM" id="SignalP"/>
    </source>
</evidence>
<dbReference type="EMBL" id="KZ559117">
    <property type="protein sequence ID" value="PLB42584.1"/>
    <property type="molecule type" value="Genomic_DNA"/>
</dbReference>
<evidence type="ECO:0000313" key="3">
    <source>
        <dbReference type="Proteomes" id="UP000234585"/>
    </source>
</evidence>
<dbReference type="RefSeq" id="XP_024676596.1">
    <property type="nucleotide sequence ID" value="XM_024815676.1"/>
</dbReference>